<evidence type="ECO:0000313" key="3">
    <source>
        <dbReference type="RefSeq" id="XP_065657391.1"/>
    </source>
</evidence>
<organism evidence="2 3">
    <name type="scientific">Hydra vulgaris</name>
    <name type="common">Hydra</name>
    <name type="synonym">Hydra attenuata</name>
    <dbReference type="NCBI Taxonomy" id="6087"/>
    <lineage>
        <taxon>Eukaryota</taxon>
        <taxon>Metazoa</taxon>
        <taxon>Cnidaria</taxon>
        <taxon>Hydrozoa</taxon>
        <taxon>Hydroidolina</taxon>
        <taxon>Anthoathecata</taxon>
        <taxon>Aplanulata</taxon>
        <taxon>Hydridae</taxon>
        <taxon>Hydra</taxon>
    </lineage>
</organism>
<sequence>MSDRDLEKRYFKNHYPAYDETKHLLDQHEKLDGEIVSSIHSFIKTQTSKLVNGVTSNDYCIKDFSVYTGESGIALYLSMLSNSQGMTDDSHKKIIRRFLQSSLNHCHQKKISFLCGDSGCLALSTVLLMNSDPELSKQSLFQLLSLSDLLSNDNIPDELLYGKAGYLFALLFVYQSYKHLIPLQLIQKVVNHLFEDGIANIASTHVLCLSYTWHNKHYVGAAHGYIGILYILLQVKLLLPSCISSEQLKTIALCLDQLLELRFTSGNICSSIGNTTDKLVHWCHGAPGAVHLYALAYKIYNDNKYLSAAHRFAEVIWSRGLLCKGYGLCHGVAGNGYAFLCMFQLTNDSSYLWKAVKFAEWCLDYGVHGCRTPDHPFSLFEGLAGTLYFLLDVLTPYQAKFPAFQLLSYK</sequence>
<dbReference type="Proteomes" id="UP001652625">
    <property type="component" value="Chromosome 07"/>
</dbReference>
<dbReference type="GeneID" id="100207773"/>
<comment type="similarity">
    <text evidence="1">Belongs to the LanC-like protein family.</text>
</comment>
<dbReference type="CDD" id="cd04794">
    <property type="entry name" value="euk_LANCL"/>
    <property type="match status" value="1"/>
</dbReference>
<dbReference type="PANTHER" id="PTHR12736">
    <property type="entry name" value="LANC-LIKE PROTEIN"/>
    <property type="match status" value="1"/>
</dbReference>
<dbReference type="InterPro" id="IPR007822">
    <property type="entry name" value="LANC-like"/>
</dbReference>
<dbReference type="RefSeq" id="XP_065657391.1">
    <property type="nucleotide sequence ID" value="XM_065801319.1"/>
</dbReference>
<dbReference type="SUPFAM" id="SSF158745">
    <property type="entry name" value="LanC-like"/>
    <property type="match status" value="1"/>
</dbReference>
<dbReference type="Pfam" id="PF05147">
    <property type="entry name" value="LANC_like"/>
    <property type="match status" value="1"/>
</dbReference>
<evidence type="ECO:0000313" key="2">
    <source>
        <dbReference type="Proteomes" id="UP001652625"/>
    </source>
</evidence>
<proteinExistence type="inferred from homology"/>
<dbReference type="SMART" id="SM01260">
    <property type="entry name" value="LANC_like"/>
    <property type="match status" value="1"/>
</dbReference>
<dbReference type="InterPro" id="IPR012341">
    <property type="entry name" value="6hp_glycosidase-like_sf"/>
</dbReference>
<name>A0ABM4C711_HYDVU</name>
<keyword evidence="2" id="KW-1185">Reference proteome</keyword>
<evidence type="ECO:0000256" key="1">
    <source>
        <dbReference type="ARBA" id="ARBA00007179"/>
    </source>
</evidence>
<accession>A0ABM4C711</accession>
<gene>
    <name evidence="3" type="primary">LOC100207773</name>
</gene>
<dbReference type="PRINTS" id="PR01950">
    <property type="entry name" value="LANCSUPER"/>
</dbReference>
<dbReference type="Gene3D" id="1.50.10.10">
    <property type="match status" value="1"/>
</dbReference>
<dbReference type="PRINTS" id="PR01951">
    <property type="entry name" value="LANCEUKARYTE"/>
</dbReference>
<reference evidence="3" key="1">
    <citation type="submission" date="2025-08" db="UniProtKB">
        <authorList>
            <consortium name="RefSeq"/>
        </authorList>
    </citation>
    <scope>IDENTIFICATION</scope>
</reference>
<dbReference type="PANTHER" id="PTHR12736:SF21">
    <property type="entry name" value="LANC-LIKE PROTEIN 2"/>
    <property type="match status" value="1"/>
</dbReference>
<dbReference type="InterPro" id="IPR020464">
    <property type="entry name" value="LanC-like_prot_euk"/>
</dbReference>
<protein>
    <submittedName>
        <fullName evidence="3">Glutathione S-transferase LANCL1 isoform X2</fullName>
    </submittedName>
</protein>